<dbReference type="PANTHER" id="PTHR31747:SF17">
    <property type="entry name" value="PROTEIN LOL2"/>
    <property type="match status" value="1"/>
</dbReference>
<feature type="compositionally biased region" description="Acidic residues" evidence="3">
    <location>
        <begin position="95"/>
        <end position="105"/>
    </location>
</feature>
<protein>
    <recommendedName>
        <fullName evidence="4">Zinc finger LSD1-type domain-containing protein</fullName>
    </recommendedName>
</protein>
<dbReference type="Pfam" id="PF06943">
    <property type="entry name" value="zf-LSD1"/>
    <property type="match status" value="2"/>
</dbReference>
<feature type="compositionally biased region" description="Basic and acidic residues" evidence="3">
    <location>
        <begin position="110"/>
        <end position="120"/>
    </location>
</feature>
<feature type="domain" description="Zinc finger LSD1-type" evidence="4">
    <location>
        <begin position="427"/>
        <end position="448"/>
    </location>
</feature>
<feature type="domain" description="Zinc finger LSD1-type" evidence="4">
    <location>
        <begin position="465"/>
        <end position="488"/>
    </location>
</feature>
<evidence type="ECO:0000259" key="4">
    <source>
        <dbReference type="Pfam" id="PF06943"/>
    </source>
</evidence>
<feature type="compositionally biased region" description="Basic and acidic residues" evidence="3">
    <location>
        <begin position="199"/>
        <end position="209"/>
    </location>
</feature>
<feature type="compositionally biased region" description="Acidic residues" evidence="3">
    <location>
        <begin position="296"/>
        <end position="306"/>
    </location>
</feature>
<keyword evidence="2" id="KW-0539">Nucleus</keyword>
<dbReference type="GO" id="GO:0005634">
    <property type="term" value="C:nucleus"/>
    <property type="evidence" value="ECO:0007669"/>
    <property type="project" value="UniProtKB-SubCell"/>
</dbReference>
<sequence length="518" mass="57399">MTEEGDGSPLRRRSPPTPKKFEIEPEEEPTGPLKDEDHSEEASKEIEDEDEDEPAPGWHHSPPTSPPLLDMIDFPPSSTLPPTPPLPSSPRDFEMEQQDSDEDDGPPPGWDDRYQLKEQEPEQLVTLAAASAISSDIQTEDVQQDAHNEEGEPQSQAHPCLPPEVAPSEEDSEDDGPPPGWDSKCQPEAKLQKTPQSDMKMEDVFHDAQNEEGQPTPEVPSVDREDSEDEGPPPGWDSNSMCQPEPEFQKTPQSDSSDIKMNYVHQDEGNENGLESQLQSQPRSSPAPEIVPSDINVEEQDLEDDGPPPGWNPKCQLEPNLQMACPTTPPPDFKIEEDKEVALDKEGSPTGGGSTPQHQTHVHSSLPLPVVQSGNAGTGYESNNARIIEENPQQVSRQQSIYPIKPQISMPKPPMTMNNPEMGQMVCGSCRHLLSYPRGAQYVECACCLEENYVLEEHEVGQVVCGGCKVLLMYPHGAPKVRCANCRTETEIGDQNRRPPLHEHKRRGRQHLKRMQAG</sequence>
<name>A0AAP0CM23_9ASTR</name>
<dbReference type="AlphaFoldDB" id="A0AAP0CM23"/>
<feature type="region of interest" description="Disordered" evidence="3">
    <location>
        <begin position="494"/>
        <end position="518"/>
    </location>
</feature>
<evidence type="ECO:0000256" key="3">
    <source>
        <dbReference type="SAM" id="MobiDB-lite"/>
    </source>
</evidence>
<feature type="compositionally biased region" description="Pro residues" evidence="3">
    <location>
        <begin position="78"/>
        <end position="88"/>
    </location>
</feature>
<dbReference type="InterPro" id="IPR040319">
    <property type="entry name" value="LSD1-like"/>
</dbReference>
<comment type="caution">
    <text evidence="5">The sequence shown here is derived from an EMBL/GenBank/DDBJ whole genome shotgun (WGS) entry which is preliminary data.</text>
</comment>
<evidence type="ECO:0000313" key="5">
    <source>
        <dbReference type="EMBL" id="KAK9056302.1"/>
    </source>
</evidence>
<organism evidence="5 6">
    <name type="scientific">Deinandra increscens subsp. villosa</name>
    <dbReference type="NCBI Taxonomy" id="3103831"/>
    <lineage>
        <taxon>Eukaryota</taxon>
        <taxon>Viridiplantae</taxon>
        <taxon>Streptophyta</taxon>
        <taxon>Embryophyta</taxon>
        <taxon>Tracheophyta</taxon>
        <taxon>Spermatophyta</taxon>
        <taxon>Magnoliopsida</taxon>
        <taxon>eudicotyledons</taxon>
        <taxon>Gunneridae</taxon>
        <taxon>Pentapetalae</taxon>
        <taxon>asterids</taxon>
        <taxon>campanulids</taxon>
        <taxon>Asterales</taxon>
        <taxon>Asteraceae</taxon>
        <taxon>Asteroideae</taxon>
        <taxon>Heliantheae alliance</taxon>
        <taxon>Madieae</taxon>
        <taxon>Madiinae</taxon>
        <taxon>Deinandra</taxon>
    </lineage>
</organism>
<evidence type="ECO:0000256" key="2">
    <source>
        <dbReference type="ARBA" id="ARBA00023242"/>
    </source>
</evidence>
<gene>
    <name evidence="5" type="ORF">SSX86_027392</name>
</gene>
<dbReference type="InterPro" id="IPR005735">
    <property type="entry name" value="Znf_LSD1"/>
</dbReference>
<feature type="compositionally biased region" description="Polar residues" evidence="3">
    <location>
        <begin position="372"/>
        <end position="381"/>
    </location>
</feature>
<accession>A0AAP0CM23</accession>
<comment type="subcellular location">
    <subcellularLocation>
        <location evidence="1">Nucleus</location>
    </subcellularLocation>
</comment>
<dbReference type="EMBL" id="JBCNJP010000025">
    <property type="protein sequence ID" value="KAK9056302.1"/>
    <property type="molecule type" value="Genomic_DNA"/>
</dbReference>
<feature type="compositionally biased region" description="Basic residues" evidence="3">
    <location>
        <begin position="503"/>
        <end position="518"/>
    </location>
</feature>
<keyword evidence="6" id="KW-1185">Reference proteome</keyword>
<feature type="compositionally biased region" description="Acidic residues" evidence="3">
    <location>
        <begin position="167"/>
        <end position="176"/>
    </location>
</feature>
<dbReference type="Proteomes" id="UP001408789">
    <property type="component" value="Unassembled WGS sequence"/>
</dbReference>
<evidence type="ECO:0000256" key="1">
    <source>
        <dbReference type="ARBA" id="ARBA00004123"/>
    </source>
</evidence>
<feature type="compositionally biased region" description="Basic and acidic residues" evidence="3">
    <location>
        <begin position="33"/>
        <end position="45"/>
    </location>
</feature>
<reference evidence="5 6" key="1">
    <citation type="submission" date="2024-04" db="EMBL/GenBank/DDBJ databases">
        <title>The reference genome of an endangered Asteraceae, Deinandra increscens subsp. villosa, native to the Central Coast of California.</title>
        <authorList>
            <person name="Guilliams M."/>
            <person name="Hasenstab-Lehman K."/>
            <person name="Meyer R."/>
            <person name="Mcevoy S."/>
        </authorList>
    </citation>
    <scope>NUCLEOTIDE SEQUENCE [LARGE SCALE GENOMIC DNA]</scope>
    <source>
        <tissue evidence="5">Leaf</tissue>
    </source>
</reference>
<dbReference type="PANTHER" id="PTHR31747">
    <property type="entry name" value="PROTEIN LSD1"/>
    <property type="match status" value="1"/>
</dbReference>
<dbReference type="NCBIfam" id="TIGR01053">
    <property type="entry name" value="LSD1"/>
    <property type="match status" value="2"/>
</dbReference>
<feature type="compositionally biased region" description="Polar residues" evidence="3">
    <location>
        <begin position="273"/>
        <end position="284"/>
    </location>
</feature>
<evidence type="ECO:0000313" key="6">
    <source>
        <dbReference type="Proteomes" id="UP001408789"/>
    </source>
</evidence>
<feature type="region of interest" description="Disordered" evidence="3">
    <location>
        <begin position="1"/>
        <end position="314"/>
    </location>
</feature>
<feature type="region of interest" description="Disordered" evidence="3">
    <location>
        <begin position="344"/>
        <end position="381"/>
    </location>
</feature>
<proteinExistence type="predicted"/>